<evidence type="ECO:0000256" key="1">
    <source>
        <dbReference type="SAM" id="Phobius"/>
    </source>
</evidence>
<dbReference type="Proteomes" id="UP000471298">
    <property type="component" value="Unassembled WGS sequence"/>
</dbReference>
<keyword evidence="1" id="KW-0812">Transmembrane</keyword>
<feature type="transmembrane region" description="Helical" evidence="1">
    <location>
        <begin position="189"/>
        <end position="208"/>
    </location>
</feature>
<dbReference type="InParanoid" id="A0A6N7EVK6"/>
<feature type="transmembrane region" description="Helical" evidence="1">
    <location>
        <begin position="31"/>
        <end position="52"/>
    </location>
</feature>
<sequence>MIELMVFLAAQTLLGSALVLACLKRRYGYVFFALGLGVLLGIVANLGLISFYQTIRSDWQWAEIAGLNVLLALPILWFFRAKNCTLEELRLEKAPSNLSRFIFTLLLGYLLIRLGLSVFDYGREITALTDLSPHLSPHLGSIRLFDHPSNVKGDAPFYVTEMGKMFLDLYTQSIQRAGMAPLQTSVNSLLLYWFMMMVGMGLMVYGGLRYLGAPPLLALTAIYLLVSLPVLTPMLMTISPSISLSSEKIHAQIGGYGAIAMMVQVALTIGVAIFLTYRERRFMMLVVVLLLLGLAYLHATLFWVPVIAMIFFALLGNLGGSVATTVLLILLYALGIVTQTTGAMIGDFMALDTGWNSGWNPSSLSHDLRALANVLWHSQWGWLLLAVGVTLLFLPRAKNQLAYQGLWLLSVAGAVAWIVIVVMASLTTPSLLSQSSALSVWSIIQLPAQFAVLLGLLPVCLYLILDRDPHSLA</sequence>
<keyword evidence="1" id="KW-1133">Transmembrane helix</keyword>
<feature type="transmembrane region" description="Helical" evidence="1">
    <location>
        <begin position="370"/>
        <end position="394"/>
    </location>
</feature>
<feature type="transmembrane region" description="Helical" evidence="1">
    <location>
        <begin position="64"/>
        <end position="81"/>
    </location>
</feature>
<organism evidence="2 3">
    <name type="scientific">Ostreibacterium oceani</name>
    <dbReference type="NCBI Taxonomy" id="2654998"/>
    <lineage>
        <taxon>Bacteria</taxon>
        <taxon>Pseudomonadati</taxon>
        <taxon>Pseudomonadota</taxon>
        <taxon>Gammaproteobacteria</taxon>
        <taxon>Cardiobacteriales</taxon>
        <taxon>Ostreibacteriaceae</taxon>
        <taxon>Ostreibacterium</taxon>
    </lineage>
</organism>
<feature type="transmembrane region" description="Helical" evidence="1">
    <location>
        <begin position="214"/>
        <end position="232"/>
    </location>
</feature>
<protein>
    <submittedName>
        <fullName evidence="2">Uncharacterized protein</fullName>
    </submittedName>
</protein>
<comment type="caution">
    <text evidence="2">The sequence shown here is derived from an EMBL/GenBank/DDBJ whole genome shotgun (WGS) entry which is preliminary data.</text>
</comment>
<gene>
    <name evidence="2" type="ORF">GCU85_08655</name>
</gene>
<proteinExistence type="predicted"/>
<feature type="transmembrane region" description="Helical" evidence="1">
    <location>
        <begin position="327"/>
        <end position="350"/>
    </location>
</feature>
<feature type="transmembrane region" description="Helical" evidence="1">
    <location>
        <begin position="253"/>
        <end position="276"/>
    </location>
</feature>
<feature type="transmembrane region" description="Helical" evidence="1">
    <location>
        <begin position="446"/>
        <end position="465"/>
    </location>
</feature>
<feature type="transmembrane region" description="Helical" evidence="1">
    <location>
        <begin position="282"/>
        <end position="315"/>
    </location>
</feature>
<dbReference type="EMBL" id="WHNW01000011">
    <property type="protein sequence ID" value="MPV86794.1"/>
    <property type="molecule type" value="Genomic_DNA"/>
</dbReference>
<accession>A0A6N7EVK6</accession>
<keyword evidence="1" id="KW-0472">Membrane</keyword>
<dbReference type="RefSeq" id="WP_152810786.1">
    <property type="nucleotide sequence ID" value="NZ_WHNW01000011.1"/>
</dbReference>
<evidence type="ECO:0000313" key="2">
    <source>
        <dbReference type="EMBL" id="MPV86794.1"/>
    </source>
</evidence>
<evidence type="ECO:0000313" key="3">
    <source>
        <dbReference type="Proteomes" id="UP000471298"/>
    </source>
</evidence>
<reference evidence="2 3" key="1">
    <citation type="submission" date="2019-10" db="EMBL/GenBank/DDBJ databases">
        <title>Cardiobacteriales fam. a chemoheterotrophic member of the order Cardiobacteriales, and proposal of Cardiobacteriales fam. nov.</title>
        <authorList>
            <person name="Wang C."/>
        </authorList>
    </citation>
    <scope>NUCLEOTIDE SEQUENCE [LARGE SCALE GENOMIC DNA]</scope>
    <source>
        <strain evidence="2 3">ML27</strain>
    </source>
</reference>
<dbReference type="AlphaFoldDB" id="A0A6N7EVK6"/>
<keyword evidence="3" id="KW-1185">Reference proteome</keyword>
<feature type="transmembrane region" description="Helical" evidence="1">
    <location>
        <begin position="101"/>
        <end position="119"/>
    </location>
</feature>
<name>A0A6N7EVK6_9GAMM</name>
<feature type="transmembrane region" description="Helical" evidence="1">
    <location>
        <begin position="406"/>
        <end position="426"/>
    </location>
</feature>